<protein>
    <submittedName>
        <fullName evidence="2">Uncharacterized protein</fullName>
    </submittedName>
</protein>
<proteinExistence type="predicted"/>
<reference evidence="2" key="1">
    <citation type="submission" date="2014-09" db="EMBL/GenBank/DDBJ databases">
        <authorList>
            <person name="Magalhaes I.L.F."/>
            <person name="Oliveira U."/>
            <person name="Santos F.R."/>
            <person name="Vidigal T.H.D.A."/>
            <person name="Brescovit A.D."/>
            <person name="Santos A.J."/>
        </authorList>
    </citation>
    <scope>NUCLEOTIDE SEQUENCE</scope>
    <source>
        <tissue evidence="2">Shoot tissue taken approximately 20 cm above the soil surface</tissue>
    </source>
</reference>
<dbReference type="AlphaFoldDB" id="A0A0A9C0G8"/>
<organism evidence="2">
    <name type="scientific">Arundo donax</name>
    <name type="common">Giant reed</name>
    <name type="synonym">Donax arundinaceus</name>
    <dbReference type="NCBI Taxonomy" id="35708"/>
    <lineage>
        <taxon>Eukaryota</taxon>
        <taxon>Viridiplantae</taxon>
        <taxon>Streptophyta</taxon>
        <taxon>Embryophyta</taxon>
        <taxon>Tracheophyta</taxon>
        <taxon>Spermatophyta</taxon>
        <taxon>Magnoliopsida</taxon>
        <taxon>Liliopsida</taxon>
        <taxon>Poales</taxon>
        <taxon>Poaceae</taxon>
        <taxon>PACMAD clade</taxon>
        <taxon>Arundinoideae</taxon>
        <taxon>Arundineae</taxon>
        <taxon>Arundo</taxon>
    </lineage>
</organism>
<evidence type="ECO:0000313" key="2">
    <source>
        <dbReference type="EMBL" id="JAD69789.1"/>
    </source>
</evidence>
<dbReference type="EMBL" id="GBRH01228106">
    <property type="protein sequence ID" value="JAD69789.1"/>
    <property type="molecule type" value="Transcribed_RNA"/>
</dbReference>
<name>A0A0A9C0G8_ARUDO</name>
<accession>A0A0A9C0G8</accession>
<feature type="region of interest" description="Disordered" evidence="1">
    <location>
        <begin position="1"/>
        <end position="42"/>
    </location>
</feature>
<reference evidence="2" key="2">
    <citation type="journal article" date="2015" name="Data Brief">
        <title>Shoot transcriptome of the giant reed, Arundo donax.</title>
        <authorList>
            <person name="Barrero R.A."/>
            <person name="Guerrero F.D."/>
            <person name="Moolhuijzen P."/>
            <person name="Goolsby J.A."/>
            <person name="Tidwell J."/>
            <person name="Bellgard S.E."/>
            <person name="Bellgard M.I."/>
        </authorList>
    </citation>
    <scope>NUCLEOTIDE SEQUENCE</scope>
    <source>
        <tissue evidence="2">Shoot tissue taken approximately 20 cm above the soil surface</tissue>
    </source>
</reference>
<evidence type="ECO:0000256" key="1">
    <source>
        <dbReference type="SAM" id="MobiDB-lite"/>
    </source>
</evidence>
<feature type="compositionally biased region" description="Polar residues" evidence="1">
    <location>
        <begin position="32"/>
        <end position="42"/>
    </location>
</feature>
<sequence>MGQHQVTRGHLDKSNHPNKSVLVLGGTAPQVLPTSRSRAQAH</sequence>